<dbReference type="Gene3D" id="2.30.30.90">
    <property type="match status" value="1"/>
</dbReference>
<reference evidence="5" key="2">
    <citation type="submission" date="2015-01" db="EMBL/GenBank/DDBJ databases">
        <authorList>
            <person name="Manzoor Shahid"/>
            <person name="Zubair Saima"/>
        </authorList>
    </citation>
    <scope>NUCLEOTIDE SEQUENCE [LARGE SCALE GENOMIC DNA]</scope>
    <source>
        <strain evidence="5">V1</strain>
    </source>
</reference>
<evidence type="ECO:0000256" key="1">
    <source>
        <dbReference type="ARBA" id="ARBA00023004"/>
    </source>
</evidence>
<dbReference type="RefSeq" id="WP_002698949.1">
    <property type="nucleotide sequence ID" value="NZ_CDNC01000048.1"/>
</dbReference>
<dbReference type="Proteomes" id="UP000042527">
    <property type="component" value="Unassembled WGS sequence"/>
</dbReference>
<dbReference type="EMBL" id="CDNC01000048">
    <property type="protein sequence ID" value="CEM63106.1"/>
    <property type="molecule type" value="Genomic_DNA"/>
</dbReference>
<dbReference type="AlphaFoldDB" id="A0A0B7H2C5"/>
<sequence length="76" mass="8355">MTLDELEQGKNAVIENLEITGSTLQRLISLGFTPGAEVSVVRKAPFLDPFDISICGSLVAVRRDEAKRIIIRELAE</sequence>
<dbReference type="PANTHER" id="PTHR42954">
    <property type="entry name" value="FE(2+) TRANSPORT PROTEIN A"/>
    <property type="match status" value="1"/>
</dbReference>
<dbReference type="Pfam" id="PF04023">
    <property type="entry name" value="FeoA"/>
    <property type="match status" value="1"/>
</dbReference>
<keyword evidence="5" id="KW-1185">Reference proteome</keyword>
<name>A0A0B7H2C5_TREPH</name>
<protein>
    <submittedName>
        <fullName evidence="3">FeoA domain protein</fullName>
    </submittedName>
    <submittedName>
        <fullName evidence="4">Ferrous iron transport protein A</fullName>
    </submittedName>
</protein>
<evidence type="ECO:0000313" key="4">
    <source>
        <dbReference type="EMBL" id="QEJ97760.1"/>
    </source>
</evidence>
<feature type="domain" description="Ferrous iron transporter FeoA-like" evidence="2">
    <location>
        <begin position="1"/>
        <end position="73"/>
    </location>
</feature>
<organism evidence="3 5">
    <name type="scientific">Treponema phagedenis</name>
    <dbReference type="NCBI Taxonomy" id="162"/>
    <lineage>
        <taxon>Bacteria</taxon>
        <taxon>Pseudomonadati</taxon>
        <taxon>Spirochaetota</taxon>
        <taxon>Spirochaetia</taxon>
        <taxon>Spirochaetales</taxon>
        <taxon>Treponemataceae</taxon>
        <taxon>Treponema</taxon>
    </lineage>
</organism>
<dbReference type="GeneID" id="57753653"/>
<reference evidence="4 6" key="3">
    <citation type="submission" date="2019-08" db="EMBL/GenBank/DDBJ databases">
        <authorList>
            <person name="Kuhnert P."/>
        </authorList>
    </citation>
    <scope>NUCLEOTIDE SEQUENCE [LARGE SCALE GENOMIC DNA]</scope>
    <source>
        <strain evidence="4 6">B36.5</strain>
    </source>
</reference>
<proteinExistence type="predicted"/>
<dbReference type="InterPro" id="IPR008988">
    <property type="entry name" value="Transcriptional_repressor_C"/>
</dbReference>
<dbReference type="InterPro" id="IPR007167">
    <property type="entry name" value="Fe-transptr_FeoA-like"/>
</dbReference>
<evidence type="ECO:0000313" key="3">
    <source>
        <dbReference type="EMBL" id="CEM63106.1"/>
    </source>
</evidence>
<dbReference type="SMART" id="SM00899">
    <property type="entry name" value="FeoA"/>
    <property type="match status" value="1"/>
</dbReference>
<accession>A0A0B7H2C5</accession>
<reference evidence="3" key="1">
    <citation type="submission" date="2015-01" db="EMBL/GenBank/DDBJ databases">
        <authorList>
            <person name="Xiang T."/>
            <person name="Song Y."/>
            <person name="Huang L."/>
            <person name="Wang B."/>
            <person name="Wu P."/>
        </authorList>
    </citation>
    <scope>NUCLEOTIDE SEQUENCE [LARGE SCALE GENOMIC DNA]</scope>
    <source>
        <strain evidence="3">V1</strain>
    </source>
</reference>
<dbReference type="Proteomes" id="UP000323594">
    <property type="component" value="Chromosome"/>
</dbReference>
<dbReference type="SUPFAM" id="SSF50037">
    <property type="entry name" value="C-terminal domain of transcriptional repressors"/>
    <property type="match status" value="1"/>
</dbReference>
<dbReference type="OrthoDB" id="9811076at2"/>
<keyword evidence="1" id="KW-0408">Iron</keyword>
<evidence type="ECO:0000313" key="6">
    <source>
        <dbReference type="Proteomes" id="UP000323594"/>
    </source>
</evidence>
<dbReference type="EMBL" id="CP042817">
    <property type="protein sequence ID" value="QEJ97760.1"/>
    <property type="molecule type" value="Genomic_DNA"/>
</dbReference>
<dbReference type="InterPro" id="IPR038157">
    <property type="entry name" value="FeoA_core_dom"/>
</dbReference>
<dbReference type="GO" id="GO:0046914">
    <property type="term" value="F:transition metal ion binding"/>
    <property type="evidence" value="ECO:0007669"/>
    <property type="project" value="InterPro"/>
</dbReference>
<dbReference type="PANTHER" id="PTHR42954:SF2">
    <property type="entry name" value="FE(2+) TRANSPORT PROTEIN A"/>
    <property type="match status" value="1"/>
</dbReference>
<dbReference type="InterPro" id="IPR052713">
    <property type="entry name" value="FeoA"/>
</dbReference>
<evidence type="ECO:0000259" key="2">
    <source>
        <dbReference type="SMART" id="SM00899"/>
    </source>
</evidence>
<gene>
    <name evidence="4" type="ORF">FUT82_06960</name>
    <name evidence="3" type="ORF">TPHV1_60094</name>
</gene>
<evidence type="ECO:0000313" key="5">
    <source>
        <dbReference type="Proteomes" id="UP000042527"/>
    </source>
</evidence>